<evidence type="ECO:0000313" key="1">
    <source>
        <dbReference type="EMBL" id="RHX85585.1"/>
    </source>
</evidence>
<dbReference type="Proteomes" id="UP000265798">
    <property type="component" value="Unassembled WGS sequence"/>
</dbReference>
<organism evidence="1 2">
    <name type="scientific">Leptospira stimsonii</name>
    <dbReference type="NCBI Taxonomy" id="2202203"/>
    <lineage>
        <taxon>Bacteria</taxon>
        <taxon>Pseudomonadati</taxon>
        <taxon>Spirochaetota</taxon>
        <taxon>Spirochaetia</taxon>
        <taxon>Leptospirales</taxon>
        <taxon>Leptospiraceae</taxon>
        <taxon>Leptospira</taxon>
    </lineage>
</organism>
<gene>
    <name evidence="1" type="ORF">DLM75_20555</name>
</gene>
<dbReference type="EMBL" id="QHCT01000008">
    <property type="protein sequence ID" value="RHX85585.1"/>
    <property type="molecule type" value="Genomic_DNA"/>
</dbReference>
<dbReference type="AlphaFoldDB" id="A0A396YSN2"/>
<sequence>MFIIQERTIFGSKWRVAFTKFRQRPSFERKRRFSETEHNSLSQTFPYKSILTILNTETTKRSEKMGKKS</sequence>
<accession>A0A396YSN2</accession>
<comment type="caution">
    <text evidence="1">The sequence shown here is derived from an EMBL/GenBank/DDBJ whole genome shotgun (WGS) entry which is preliminary data.</text>
</comment>
<reference evidence="2" key="1">
    <citation type="submission" date="2018-05" db="EMBL/GenBank/DDBJ databases">
        <title>Leptospira yasudae sp. nov. and Leptospira stimsonii sp. nov., two pathogenic species of the genus Leptospira isolated from environmental sources.</title>
        <authorList>
            <person name="Casanovas-Massana A."/>
            <person name="Hamond C."/>
            <person name="Santos L.A."/>
            <person name="Hacker K.P."/>
            <person name="Balassiano I."/>
            <person name="Medeiros M.A."/>
            <person name="Reis M.G."/>
            <person name="Ko A.I."/>
            <person name="Wunder E.A."/>
        </authorList>
    </citation>
    <scope>NUCLEOTIDE SEQUENCE [LARGE SCALE GENOMIC DNA]</scope>
    <source>
        <strain evidence="2">Yale</strain>
    </source>
</reference>
<protein>
    <submittedName>
        <fullName evidence="1">Uncharacterized protein</fullName>
    </submittedName>
</protein>
<evidence type="ECO:0000313" key="2">
    <source>
        <dbReference type="Proteomes" id="UP000265798"/>
    </source>
</evidence>
<name>A0A396YSN2_9LEPT</name>
<proteinExistence type="predicted"/>